<dbReference type="PANTHER" id="PTHR38814">
    <property type="entry name" value="ENDONUCLEASE NUCS"/>
    <property type="match status" value="1"/>
</dbReference>
<dbReference type="InterPro" id="IPR002793">
    <property type="entry name" value="Endonuclease_NucS"/>
</dbReference>
<dbReference type="Gene3D" id="3.40.1350.10">
    <property type="match status" value="1"/>
</dbReference>
<evidence type="ECO:0000313" key="4">
    <source>
        <dbReference type="Proteomes" id="UP001569963"/>
    </source>
</evidence>
<dbReference type="PANTHER" id="PTHR38814:SF1">
    <property type="entry name" value="ENDONUCLEASE NUCS"/>
    <property type="match status" value="1"/>
</dbReference>
<reference evidence="3 4" key="1">
    <citation type="submission" date="2023-11" db="EMBL/GenBank/DDBJ databases">
        <title>Actinomadura monticuli sp. nov., isolated from volcanic ash.</title>
        <authorList>
            <person name="Lee S.D."/>
            <person name="Yang H."/>
            <person name="Kim I.S."/>
        </authorList>
    </citation>
    <scope>NUCLEOTIDE SEQUENCE [LARGE SCALE GENOMIC DNA]</scope>
    <source>
        <strain evidence="3 4">DLS-62</strain>
    </source>
</reference>
<gene>
    <name evidence="3" type="ORF">SM611_22230</name>
</gene>
<keyword evidence="3" id="KW-0255">Endonuclease</keyword>
<comment type="caution">
    <text evidence="3">The sequence shown here is derived from an EMBL/GenBank/DDBJ whole genome shotgun (WGS) entry which is preliminary data.</text>
</comment>
<evidence type="ECO:0000313" key="3">
    <source>
        <dbReference type="EMBL" id="MFA1541656.1"/>
    </source>
</evidence>
<dbReference type="EMBL" id="JAXCEI010000009">
    <property type="protein sequence ID" value="MFA1541656.1"/>
    <property type="molecule type" value="Genomic_DNA"/>
</dbReference>
<keyword evidence="3" id="KW-0540">Nuclease</keyword>
<feature type="domain" description="Endonuclease NucS C-terminal" evidence="2">
    <location>
        <begin position="17"/>
        <end position="108"/>
    </location>
</feature>
<name>A0ABV4QF35_9ACTN</name>
<dbReference type="Pfam" id="PF01939">
    <property type="entry name" value="NucS_C"/>
    <property type="match status" value="1"/>
</dbReference>
<keyword evidence="1" id="KW-0238">DNA-binding</keyword>
<dbReference type="Proteomes" id="UP001569963">
    <property type="component" value="Unassembled WGS sequence"/>
</dbReference>
<evidence type="ECO:0000259" key="2">
    <source>
        <dbReference type="Pfam" id="PF01939"/>
    </source>
</evidence>
<proteinExistence type="predicted"/>
<dbReference type="RefSeq" id="WP_371951807.1">
    <property type="nucleotide sequence ID" value="NZ_JAXCEI010000009.1"/>
</dbReference>
<keyword evidence="4" id="KW-1185">Reference proteome</keyword>
<accession>A0ABV4QF35</accession>
<sequence>MATDQLEARMASAAPLESRIRPQLAEHLEVLEPGLRLITEEYVLPNASGSGGRIDILARDQHQMWVVIELKRANATAREAANEIAKYAELLRQHKGLPADRIRTIVVALEPQWRELLAPLSNVARDWRHDLRGYSLLVDEAGMPLSARRVEWLPEPLDQRLTSIHHFYLFGRPQDRDKCWEQVWAHAGEAHVTDLVGVDFLFQGPAEKVRNPHGLYVAFGRIDPQVGPPPCAQVCDHLVLFPDERMGFQHPDEYDALCHVTSSVLGDEAESGNPTNFNRLVQDPDWQIGHVRTTGVFAAGLYETSDFVAALRGNDGEARELFHASASTAVASRWNLLKQDVMGCLAGNEQWTELMGAWLENVEQWDGEYDVEVHIFNPCDLLGTLIHGLPQRIVDYRTKVMAPRMAELVPMIAAVAVPRDDSQVSSLLQGGLQWDGTTVPAFQRRARSIYPTPLSWASHHYGGITWEADSRLLKLMGLWYVIHVQMLAPDGSGGSEVVDGCVGLPSALDAQTVEVNGGLHSLDAFIQHHAEEIYLLVQEYRQFMGI</sequence>
<dbReference type="InterPro" id="IPR048301">
    <property type="entry name" value="NucS_C"/>
</dbReference>
<organism evidence="3 4">
    <name type="scientific">Actinomadura monticuli</name>
    <dbReference type="NCBI Taxonomy" id="3097367"/>
    <lineage>
        <taxon>Bacteria</taxon>
        <taxon>Bacillati</taxon>
        <taxon>Actinomycetota</taxon>
        <taxon>Actinomycetes</taxon>
        <taxon>Streptosporangiales</taxon>
        <taxon>Thermomonosporaceae</taxon>
        <taxon>Actinomadura</taxon>
    </lineage>
</organism>
<dbReference type="GO" id="GO:0004519">
    <property type="term" value="F:endonuclease activity"/>
    <property type="evidence" value="ECO:0007669"/>
    <property type="project" value="UniProtKB-KW"/>
</dbReference>
<evidence type="ECO:0000256" key="1">
    <source>
        <dbReference type="ARBA" id="ARBA00023125"/>
    </source>
</evidence>
<dbReference type="InterPro" id="IPR011856">
    <property type="entry name" value="tRNA_endonuc-like_dom_sf"/>
</dbReference>
<keyword evidence="3" id="KW-0378">Hydrolase</keyword>
<protein>
    <submittedName>
        <fullName evidence="3">Endonuclease NucS</fullName>
    </submittedName>
</protein>